<sequence length="453" mass="51583">MKKMNKLMIAGLAVTLLASPIMTNNSYARVQEQKYELASVKHALTSQQVVKLAANWAKTANYVQGGGNYKEGEYKSFQYKGKTYRYLARNIDTKKELLTLLKKTLTSKEAEKFIKTSGIIVHKGKLAQIEADGGSLLDWSKASATYVKTSKNTLHYRLVVPVGDTDEKEIYLVGLQKVGRDYRISNIPTLDHSFTLTNEKVEKLVADWITTKMYVQSGGSYKEGEYQSFYYQNTYYRYLASDIDTMNELLTLLKQSLTQSEAEKFIKDNKIIVHNGKLAQPDADGGSLLLWKKTKAEFVKENNNTKFYRVVVPVGDLGVKSAYIVEIQKVGADWKISKPPYLDLDIPGNINPAYLFIYNLLINSDISKDQLLNVNLNVDEFKKGINKLRYIDMKEVGRETAQVEFAVKFYVELKKDYKGSLKPGENQMFFLIQQTDEMEYKIVSVGTEPHLKK</sequence>
<feature type="chain" id="PRO_5046275542" evidence="1">
    <location>
        <begin position="29"/>
        <end position="453"/>
    </location>
</feature>
<feature type="signal peptide" evidence="1">
    <location>
        <begin position="1"/>
        <end position="28"/>
    </location>
</feature>
<dbReference type="EMBL" id="JAXOFX010000014">
    <property type="protein sequence ID" value="MDZ5473579.1"/>
    <property type="molecule type" value="Genomic_DNA"/>
</dbReference>
<protein>
    <submittedName>
        <fullName evidence="2">DL-endopeptidase inhibitor IseA family protein</fullName>
    </submittedName>
</protein>
<dbReference type="Gene3D" id="3.10.450.420">
    <property type="match status" value="2"/>
</dbReference>
<dbReference type="Pfam" id="PF16800">
    <property type="entry name" value="Endopep_inhib"/>
    <property type="match status" value="2"/>
</dbReference>
<comment type="caution">
    <text evidence="2">The sequence shown here is derived from an EMBL/GenBank/DDBJ whole genome shotgun (WGS) entry which is preliminary data.</text>
</comment>
<dbReference type="RefSeq" id="WP_322447869.1">
    <property type="nucleotide sequence ID" value="NZ_JAXOFX010000014.1"/>
</dbReference>
<dbReference type="InterPro" id="IPR053749">
    <property type="entry name" value="TA_system-associated_sf"/>
</dbReference>
<reference evidence="2 3" key="1">
    <citation type="submission" date="2023-11" db="EMBL/GenBank/DDBJ databases">
        <title>Bacillus jintuensis, isolated from a mudflat on the Beibu Gulf coast.</title>
        <authorList>
            <person name="Li M."/>
        </authorList>
    </citation>
    <scope>NUCLEOTIDE SEQUENCE [LARGE SCALE GENOMIC DNA]</scope>
    <source>
        <strain evidence="2 3">31A1R</strain>
    </source>
</reference>
<gene>
    <name evidence="2" type="ORF">SM124_17830</name>
</gene>
<proteinExistence type="predicted"/>
<dbReference type="InterPro" id="IPR031841">
    <property type="entry name" value="Endopep_inhib"/>
</dbReference>
<accession>A0ABU5J2D7</accession>
<keyword evidence="1" id="KW-0732">Signal</keyword>
<evidence type="ECO:0000313" key="3">
    <source>
        <dbReference type="Proteomes" id="UP001290455"/>
    </source>
</evidence>
<dbReference type="Proteomes" id="UP001290455">
    <property type="component" value="Unassembled WGS sequence"/>
</dbReference>
<organism evidence="2 3">
    <name type="scientific">Robertmurraya mangrovi</name>
    <dbReference type="NCBI Taxonomy" id="3098077"/>
    <lineage>
        <taxon>Bacteria</taxon>
        <taxon>Bacillati</taxon>
        <taxon>Bacillota</taxon>
        <taxon>Bacilli</taxon>
        <taxon>Bacillales</taxon>
        <taxon>Bacillaceae</taxon>
        <taxon>Robertmurraya</taxon>
    </lineage>
</organism>
<name>A0ABU5J2D7_9BACI</name>
<evidence type="ECO:0000313" key="2">
    <source>
        <dbReference type="EMBL" id="MDZ5473579.1"/>
    </source>
</evidence>
<keyword evidence="3" id="KW-1185">Reference proteome</keyword>
<evidence type="ECO:0000256" key="1">
    <source>
        <dbReference type="SAM" id="SignalP"/>
    </source>
</evidence>